<evidence type="ECO:0000256" key="1">
    <source>
        <dbReference type="ARBA" id="ARBA00013258"/>
    </source>
</evidence>
<evidence type="ECO:0000256" key="5">
    <source>
        <dbReference type="ARBA" id="ARBA00048462"/>
    </source>
</evidence>
<dbReference type="GO" id="GO:0006633">
    <property type="term" value="P:fatty acid biosynthetic process"/>
    <property type="evidence" value="ECO:0007669"/>
    <property type="project" value="TreeGrafter"/>
</dbReference>
<dbReference type="SUPFAM" id="SSF55048">
    <property type="entry name" value="Probable ACP-binding domain of malonyl-CoA ACP transacylase"/>
    <property type="match status" value="1"/>
</dbReference>
<dbReference type="EMBL" id="CP035107">
    <property type="protein sequence ID" value="QAR31233.1"/>
    <property type="molecule type" value="Genomic_DNA"/>
</dbReference>
<dbReference type="InterPro" id="IPR024925">
    <property type="entry name" value="Malonyl_CoA-ACP_transAc"/>
</dbReference>
<dbReference type="InterPro" id="IPR001227">
    <property type="entry name" value="Ac_transferase_dom_sf"/>
</dbReference>
<keyword evidence="4 6" id="KW-0012">Acyltransferase</keyword>
<dbReference type="InterPro" id="IPR016036">
    <property type="entry name" value="Malonyl_transacylase_ACP-bd"/>
</dbReference>
<keyword evidence="3 6" id="KW-0808">Transferase</keyword>
<protein>
    <recommendedName>
        <fullName evidence="2 6">Malonyl CoA-acyl carrier protein transacylase</fullName>
        <ecNumber evidence="1 6">2.3.1.39</ecNumber>
    </recommendedName>
</protein>
<gene>
    <name evidence="9" type="primary">fabD</name>
    <name evidence="9" type="ORF">EQP59_07725</name>
</gene>
<evidence type="ECO:0000256" key="3">
    <source>
        <dbReference type="ARBA" id="ARBA00022679"/>
    </source>
</evidence>
<dbReference type="Gene3D" id="3.40.366.10">
    <property type="entry name" value="Malonyl-Coenzyme A Acyl Carrier Protein, domain 2"/>
    <property type="match status" value="1"/>
</dbReference>
<feature type="active site" evidence="7">
    <location>
        <position position="194"/>
    </location>
</feature>
<dbReference type="Proteomes" id="UP000287701">
    <property type="component" value="Chromosome"/>
</dbReference>
<sequence>MKAYVFPGQGAQFVGMGKELYESNEAAKKLFEQADEILGFSISDIMFNGTPEDLKQTKVTQPAVFLHSIAAAQTIEGFKPDAVAGHSLGELSALVAAQVLDFADGLQLVAKRANAMQKACELQAGTMAAILGLEDAVIEKVCQETEGVVVAANYNCPGQLVISGEVPAVEAACEKLKEAGAKRALVLPVGGAFHSPLMEPAREELKAAIERTEFKKPICPVYQNVVAKGVTDPEELKQNLIAQLTAPVKWTQTIQQMLQDGITEFVEVGPGKTLQGLIKKVDRAAEVSGVQ</sequence>
<reference evidence="9 10" key="1">
    <citation type="submission" date="2019-01" db="EMBL/GenBank/DDBJ databases">
        <title>Whole Genome of Ornithobacterium rhinotracheale FARPER-174b.</title>
        <authorList>
            <person name="Tataje-Lavanda L.A."/>
            <person name="Montalvan A."/>
            <person name="Montesinos R."/>
            <person name="Zimic M."/>
            <person name="Fernandez-Sanchez M."/>
            <person name="Fernandez-Diaz M."/>
        </authorList>
    </citation>
    <scope>NUCLEOTIDE SEQUENCE [LARGE SCALE GENOMIC DNA]</scope>
    <source>
        <strain evidence="9 10">FARPER-174b</strain>
    </source>
</reference>
<evidence type="ECO:0000256" key="6">
    <source>
        <dbReference type="PIRNR" id="PIRNR000446"/>
    </source>
</evidence>
<dbReference type="InterPro" id="IPR004410">
    <property type="entry name" value="Malonyl_CoA-ACP_transAc_FabD"/>
</dbReference>
<evidence type="ECO:0000313" key="10">
    <source>
        <dbReference type="Proteomes" id="UP000287701"/>
    </source>
</evidence>
<evidence type="ECO:0000256" key="4">
    <source>
        <dbReference type="ARBA" id="ARBA00023315"/>
    </source>
</evidence>
<evidence type="ECO:0000259" key="8">
    <source>
        <dbReference type="SMART" id="SM00827"/>
    </source>
</evidence>
<dbReference type="RefSeq" id="WP_128501673.1">
    <property type="nucleotide sequence ID" value="NZ_CP035107.1"/>
</dbReference>
<feature type="active site" evidence="7">
    <location>
        <position position="87"/>
    </location>
</feature>
<dbReference type="SMART" id="SM00827">
    <property type="entry name" value="PKS_AT"/>
    <property type="match status" value="1"/>
</dbReference>
<dbReference type="EC" id="2.3.1.39" evidence="1 6"/>
<comment type="similarity">
    <text evidence="6">Belongs to the fabD family.</text>
</comment>
<dbReference type="GO" id="GO:0004314">
    <property type="term" value="F:[acyl-carrier-protein] S-malonyltransferase activity"/>
    <property type="evidence" value="ECO:0007669"/>
    <property type="project" value="UniProtKB-EC"/>
</dbReference>
<dbReference type="PIRSF" id="PIRSF000446">
    <property type="entry name" value="Mct"/>
    <property type="match status" value="1"/>
</dbReference>
<dbReference type="InterPro" id="IPR050858">
    <property type="entry name" value="Mal-CoA-ACP_Trans/PKS_FabD"/>
</dbReference>
<organism evidence="9 10">
    <name type="scientific">Ornithobacterium rhinotracheale</name>
    <dbReference type="NCBI Taxonomy" id="28251"/>
    <lineage>
        <taxon>Bacteria</taxon>
        <taxon>Pseudomonadati</taxon>
        <taxon>Bacteroidota</taxon>
        <taxon>Flavobacteriia</taxon>
        <taxon>Flavobacteriales</taxon>
        <taxon>Weeksellaceae</taxon>
        <taxon>Ornithobacterium</taxon>
    </lineage>
</organism>
<dbReference type="Gene3D" id="3.30.70.250">
    <property type="entry name" value="Malonyl-CoA ACP transacylase, ACP-binding"/>
    <property type="match status" value="1"/>
</dbReference>
<proteinExistence type="inferred from homology"/>
<evidence type="ECO:0000256" key="7">
    <source>
        <dbReference type="PIRSR" id="PIRSR000446-1"/>
    </source>
</evidence>
<evidence type="ECO:0000256" key="2">
    <source>
        <dbReference type="ARBA" id="ARBA00018953"/>
    </source>
</evidence>
<dbReference type="OrthoDB" id="9805460at2"/>
<dbReference type="PANTHER" id="PTHR42681:SF1">
    <property type="entry name" value="MALONYL-COA-ACYL CARRIER PROTEIN TRANSACYLASE, MITOCHONDRIAL"/>
    <property type="match status" value="1"/>
</dbReference>
<dbReference type="FunFam" id="3.30.70.250:FF:000001">
    <property type="entry name" value="Malonyl CoA-acyl carrier protein transacylase"/>
    <property type="match status" value="1"/>
</dbReference>
<comment type="catalytic activity">
    <reaction evidence="5 6">
        <text>holo-[ACP] + malonyl-CoA = malonyl-[ACP] + CoA</text>
        <dbReference type="Rhea" id="RHEA:41792"/>
        <dbReference type="Rhea" id="RHEA-COMP:9623"/>
        <dbReference type="Rhea" id="RHEA-COMP:9685"/>
        <dbReference type="ChEBI" id="CHEBI:57287"/>
        <dbReference type="ChEBI" id="CHEBI:57384"/>
        <dbReference type="ChEBI" id="CHEBI:64479"/>
        <dbReference type="ChEBI" id="CHEBI:78449"/>
        <dbReference type="EC" id="2.3.1.39"/>
    </reaction>
</comment>
<feature type="domain" description="Malonyl-CoA:ACP transacylase (MAT)" evidence="8">
    <location>
        <begin position="5"/>
        <end position="291"/>
    </location>
</feature>
<dbReference type="AlphaFoldDB" id="A0A410JSU9"/>
<dbReference type="GO" id="GO:0005829">
    <property type="term" value="C:cytosol"/>
    <property type="evidence" value="ECO:0007669"/>
    <property type="project" value="TreeGrafter"/>
</dbReference>
<dbReference type="Pfam" id="PF00698">
    <property type="entry name" value="Acyl_transf_1"/>
    <property type="match status" value="1"/>
</dbReference>
<dbReference type="InterPro" id="IPR014043">
    <property type="entry name" value="Acyl_transferase_dom"/>
</dbReference>
<dbReference type="SUPFAM" id="SSF52151">
    <property type="entry name" value="FabD/lysophospholipase-like"/>
    <property type="match status" value="1"/>
</dbReference>
<dbReference type="InterPro" id="IPR016035">
    <property type="entry name" value="Acyl_Trfase/lysoPLipase"/>
</dbReference>
<dbReference type="PANTHER" id="PTHR42681">
    <property type="entry name" value="MALONYL-COA-ACYL CARRIER PROTEIN TRANSACYLASE, MITOCHONDRIAL"/>
    <property type="match status" value="1"/>
</dbReference>
<dbReference type="NCBIfam" id="TIGR00128">
    <property type="entry name" value="fabD"/>
    <property type="match status" value="1"/>
</dbReference>
<accession>A0A410JSU9</accession>
<name>A0A410JSU9_ORNRH</name>
<evidence type="ECO:0000313" key="9">
    <source>
        <dbReference type="EMBL" id="QAR31233.1"/>
    </source>
</evidence>